<organism evidence="3 4">
    <name type="scientific">Cardamine amara subsp. amara</name>
    <dbReference type="NCBI Taxonomy" id="228776"/>
    <lineage>
        <taxon>Eukaryota</taxon>
        <taxon>Viridiplantae</taxon>
        <taxon>Streptophyta</taxon>
        <taxon>Embryophyta</taxon>
        <taxon>Tracheophyta</taxon>
        <taxon>Spermatophyta</taxon>
        <taxon>Magnoliopsida</taxon>
        <taxon>eudicotyledons</taxon>
        <taxon>Gunneridae</taxon>
        <taxon>Pentapetalae</taxon>
        <taxon>rosids</taxon>
        <taxon>malvids</taxon>
        <taxon>Brassicales</taxon>
        <taxon>Brassicaceae</taxon>
        <taxon>Cardamineae</taxon>
        <taxon>Cardamine</taxon>
    </lineage>
</organism>
<evidence type="ECO:0000256" key="1">
    <source>
        <dbReference type="SAM" id="SignalP"/>
    </source>
</evidence>
<keyword evidence="4" id="KW-1185">Reference proteome</keyword>
<name>A0ABD1AF16_CARAN</name>
<dbReference type="InterPro" id="IPR015915">
    <property type="entry name" value="Kelch-typ_b-propeller"/>
</dbReference>
<evidence type="ECO:0000313" key="4">
    <source>
        <dbReference type="Proteomes" id="UP001558713"/>
    </source>
</evidence>
<evidence type="ECO:0000259" key="2">
    <source>
        <dbReference type="Pfam" id="PF25210"/>
    </source>
</evidence>
<dbReference type="PANTHER" id="PTHR24414">
    <property type="entry name" value="F-BOX/KELCH-REPEAT PROTEIN SKIP4"/>
    <property type="match status" value="1"/>
</dbReference>
<dbReference type="Gene3D" id="2.120.10.80">
    <property type="entry name" value="Kelch-type beta propeller"/>
    <property type="match status" value="1"/>
</dbReference>
<dbReference type="Proteomes" id="UP001558713">
    <property type="component" value="Unassembled WGS sequence"/>
</dbReference>
<gene>
    <name evidence="3" type="ORF">V5N11_011289</name>
</gene>
<keyword evidence="1" id="KW-0732">Signal</keyword>
<sequence length="230" mass="26783">MFGFLIVEIILGVERLTCLWLGGMCAVFLDEKIYVLGDSVTNKSSSYFEVFDLKTQSWRALQLPDNDLYDYNKCNVVEGKLYVVSKQKDYMYDPKEGTWKVAREESIFEYVTSWCVIENVIYCYTSFGLLMWYDSGCREWKLIKGLEELYKHPPRCIMIGDVLTMVNHSGKLLVVWEIFLYRQKEYLFAQVTLETRGNGSEVWGMVECVDVMFPAALNTFVYIDCFTVSV</sequence>
<dbReference type="Pfam" id="PF25210">
    <property type="entry name" value="Kelch_FKB95"/>
    <property type="match status" value="1"/>
</dbReference>
<dbReference type="InterPro" id="IPR057499">
    <property type="entry name" value="Kelch_FKB95"/>
</dbReference>
<feature type="domain" description="FKB95-like N-terminal Kelch" evidence="2">
    <location>
        <begin position="25"/>
        <end position="212"/>
    </location>
</feature>
<protein>
    <submittedName>
        <fullName evidence="3">F-box/kelch-repeat protein</fullName>
    </submittedName>
</protein>
<reference evidence="3 4" key="1">
    <citation type="submission" date="2024-04" db="EMBL/GenBank/DDBJ databases">
        <title>Genome assembly C_amara_ONT_v2.</title>
        <authorList>
            <person name="Yant L."/>
            <person name="Moore C."/>
            <person name="Slenker M."/>
        </authorList>
    </citation>
    <scope>NUCLEOTIDE SEQUENCE [LARGE SCALE GENOMIC DNA]</scope>
    <source>
        <tissue evidence="3">Leaf</tissue>
    </source>
</reference>
<dbReference type="PANTHER" id="PTHR24414:SF138">
    <property type="entry name" value="F-BOX DOMAIN-CONTAINING PROTEIN"/>
    <property type="match status" value="1"/>
</dbReference>
<evidence type="ECO:0000313" key="3">
    <source>
        <dbReference type="EMBL" id="KAL1205387.1"/>
    </source>
</evidence>
<accession>A0ABD1AF16</accession>
<dbReference type="AlphaFoldDB" id="A0ABD1AF16"/>
<comment type="caution">
    <text evidence="3">The sequence shown here is derived from an EMBL/GenBank/DDBJ whole genome shotgun (WGS) entry which is preliminary data.</text>
</comment>
<dbReference type="SUPFAM" id="SSF117281">
    <property type="entry name" value="Kelch motif"/>
    <property type="match status" value="1"/>
</dbReference>
<proteinExistence type="predicted"/>
<dbReference type="EMBL" id="JBANAX010000520">
    <property type="protein sequence ID" value="KAL1205387.1"/>
    <property type="molecule type" value="Genomic_DNA"/>
</dbReference>
<dbReference type="InterPro" id="IPR050354">
    <property type="entry name" value="F-box/kelch-repeat_ARATH"/>
</dbReference>
<feature type="signal peptide" evidence="1">
    <location>
        <begin position="1"/>
        <end position="15"/>
    </location>
</feature>
<feature type="chain" id="PRO_5044834981" evidence="1">
    <location>
        <begin position="16"/>
        <end position="230"/>
    </location>
</feature>